<evidence type="ECO:0000313" key="3">
    <source>
        <dbReference type="Proteomes" id="UP000433883"/>
    </source>
</evidence>
<organism evidence="2 3">
    <name type="scientific">Venturia inaequalis</name>
    <name type="common">Apple scab fungus</name>
    <dbReference type="NCBI Taxonomy" id="5025"/>
    <lineage>
        <taxon>Eukaryota</taxon>
        <taxon>Fungi</taxon>
        <taxon>Dikarya</taxon>
        <taxon>Ascomycota</taxon>
        <taxon>Pezizomycotina</taxon>
        <taxon>Dothideomycetes</taxon>
        <taxon>Pleosporomycetidae</taxon>
        <taxon>Venturiales</taxon>
        <taxon>Venturiaceae</taxon>
        <taxon>Venturia</taxon>
    </lineage>
</organism>
<feature type="region of interest" description="Disordered" evidence="1">
    <location>
        <begin position="1"/>
        <end position="58"/>
    </location>
</feature>
<protein>
    <submittedName>
        <fullName evidence="2">Uncharacterized protein</fullName>
    </submittedName>
</protein>
<gene>
    <name evidence="2" type="ORF">BLS_000529</name>
</gene>
<feature type="compositionally biased region" description="Basic and acidic residues" evidence="1">
    <location>
        <begin position="111"/>
        <end position="122"/>
    </location>
</feature>
<feature type="compositionally biased region" description="Basic and acidic residues" evidence="1">
    <location>
        <begin position="639"/>
        <end position="648"/>
    </location>
</feature>
<feature type="compositionally biased region" description="Basic and acidic residues" evidence="1">
    <location>
        <begin position="1"/>
        <end position="15"/>
    </location>
</feature>
<evidence type="ECO:0000313" key="2">
    <source>
        <dbReference type="EMBL" id="KAE9984950.1"/>
    </source>
</evidence>
<feature type="region of interest" description="Disordered" evidence="1">
    <location>
        <begin position="93"/>
        <end position="129"/>
    </location>
</feature>
<comment type="caution">
    <text evidence="2">The sequence shown here is derived from an EMBL/GenBank/DDBJ whole genome shotgun (WGS) entry which is preliminary data.</text>
</comment>
<dbReference type="Proteomes" id="UP000433883">
    <property type="component" value="Unassembled WGS sequence"/>
</dbReference>
<accession>A0A8H3VA82</accession>
<feature type="compositionally biased region" description="Basic and acidic residues" evidence="1">
    <location>
        <begin position="343"/>
        <end position="360"/>
    </location>
</feature>
<feature type="region of interest" description="Disordered" evidence="1">
    <location>
        <begin position="463"/>
        <end position="648"/>
    </location>
</feature>
<name>A0A8H3VA82_VENIN</name>
<feature type="compositionally biased region" description="Polar residues" evidence="1">
    <location>
        <begin position="36"/>
        <end position="47"/>
    </location>
</feature>
<dbReference type="AlphaFoldDB" id="A0A8H3VA82"/>
<feature type="compositionally biased region" description="Low complexity" evidence="1">
    <location>
        <begin position="620"/>
        <end position="630"/>
    </location>
</feature>
<feature type="region of interest" description="Disordered" evidence="1">
    <location>
        <begin position="661"/>
        <end position="681"/>
    </location>
</feature>
<dbReference type="EMBL" id="WNWQ01000011">
    <property type="protein sequence ID" value="KAE9984950.1"/>
    <property type="molecule type" value="Genomic_DNA"/>
</dbReference>
<feature type="region of interest" description="Disordered" evidence="1">
    <location>
        <begin position="337"/>
        <end position="386"/>
    </location>
</feature>
<feature type="compositionally biased region" description="Low complexity" evidence="1">
    <location>
        <begin position="503"/>
        <end position="521"/>
    </location>
</feature>
<feature type="compositionally biased region" description="Low complexity" evidence="1">
    <location>
        <begin position="590"/>
        <end position="611"/>
    </location>
</feature>
<reference evidence="2 3" key="1">
    <citation type="submission" date="2019-11" db="EMBL/GenBank/DDBJ databases">
        <title>Venturia inaequalis Genome Resource.</title>
        <authorList>
            <person name="Lichtner F.J."/>
        </authorList>
    </citation>
    <scope>NUCLEOTIDE SEQUENCE [LARGE SCALE GENOMIC DNA]</scope>
    <source>
        <strain evidence="2">Bline_iso_100314</strain>
    </source>
</reference>
<feature type="region of interest" description="Disordered" evidence="1">
    <location>
        <begin position="718"/>
        <end position="767"/>
    </location>
</feature>
<proteinExistence type="predicted"/>
<sequence>MDEKLQLAGDPREPIARPASTSTLDDSDFEFHDDTSTLYTPRTSIIENTHPDLPPTYEQSQAAIHDSAGVRPPPAFPYPTGAQNHSNITVYRTEIPPDPVVPIRGQGEDNGEPRYPNEKERSVSPTGPKASGLLSEALRFTETPPPVSGHQRLRFPVGVPSITRDPSISKFARFFAAVLETQSVTASEFLDFVDGLNALATASSFTTSTFQTRSALSSFQVPRDDADIPREDLISAYIALSNTHFFNPRGLQVQIADLAQLADLVNMSNPAIRKAILEEVLRNSKAGVDLPAAANGAAHTAAEAMVPYIEPLTTAVPEPKKNTESMESVASRLAALGINNEESIPRESTQEENRNDDSRAQFDPSQLQRPHGGPSRPPTWAEWGDQFGRKWGKWGEYQGRKWGDWGQAQGEFWGKWGEEKGRKFEHMGAAIAQKAASPPWVWRGGGIDLAGRLGGGPFGHRGGPCGGSGRGRHGPFGGNGGPFGNGRGPFGPHGSPFGGGVPFGRRAMTQPYAQPPAANYADVPIPPIPGQSSGHIPPTPPMPGAIPAHPSFRNIHHPPPPPPAGPFGLRGELPDNKYQEDEEDDFDDVASISSSSTDSSTSTANPSASPSQIFSEKVAAIETMAATARANNTKPPPQIEKERARAIHIADRERRRREWAMEKGERKREMKRDRRAWKEDGKNAYREWKSEKKAVKRAWKEGAKGEYRGWKEEIRRARREGKRRDGGWEGVGRGRHGGRGGRFGYEHEFERGGPSMEGLGGTGGGRESLNVDVEVRAKEMLWVVLTNYE</sequence>
<evidence type="ECO:0000256" key="1">
    <source>
        <dbReference type="SAM" id="MobiDB-lite"/>
    </source>
</evidence>
<feature type="compositionally biased region" description="Gly residues" evidence="1">
    <location>
        <begin position="463"/>
        <end position="502"/>
    </location>
</feature>